<protein>
    <recommendedName>
        <fullName evidence="4">DUF1499 domain-containing protein</fullName>
    </recommendedName>
</protein>
<evidence type="ECO:0000256" key="1">
    <source>
        <dbReference type="SAM" id="Phobius"/>
    </source>
</evidence>
<keyword evidence="3" id="KW-1185">Reference proteome</keyword>
<reference evidence="2 3" key="1">
    <citation type="submission" date="2020-12" db="EMBL/GenBank/DDBJ databases">
        <title>Hymenobacter sp.</title>
        <authorList>
            <person name="Kim M.K."/>
        </authorList>
    </citation>
    <scope>NUCLEOTIDE SEQUENCE [LARGE SCALE GENOMIC DNA]</scope>
    <source>
        <strain evidence="2 3">BT442</strain>
    </source>
</reference>
<keyword evidence="1" id="KW-0812">Transmembrane</keyword>
<gene>
    <name evidence="2" type="ORF">I7X13_17500</name>
</gene>
<dbReference type="RefSeq" id="WP_198076467.1">
    <property type="nucleotide sequence ID" value="NZ_JAEDAE010000009.1"/>
</dbReference>
<keyword evidence="1" id="KW-1133">Transmembrane helix</keyword>
<comment type="caution">
    <text evidence="2">The sequence shown here is derived from an EMBL/GenBank/DDBJ whole genome shotgun (WGS) entry which is preliminary data.</text>
</comment>
<organism evidence="2 3">
    <name type="scientific">Hymenobacter negativus</name>
    <dbReference type="NCBI Taxonomy" id="2795026"/>
    <lineage>
        <taxon>Bacteria</taxon>
        <taxon>Pseudomonadati</taxon>
        <taxon>Bacteroidota</taxon>
        <taxon>Cytophagia</taxon>
        <taxon>Cytophagales</taxon>
        <taxon>Hymenobacteraceae</taxon>
        <taxon>Hymenobacter</taxon>
    </lineage>
</organism>
<feature type="transmembrane region" description="Helical" evidence="1">
    <location>
        <begin position="49"/>
        <end position="70"/>
    </location>
</feature>
<name>A0ABS0QB14_9BACT</name>
<dbReference type="EMBL" id="JAEDAE010000009">
    <property type="protein sequence ID" value="MBH8559859.1"/>
    <property type="molecule type" value="Genomic_DNA"/>
</dbReference>
<evidence type="ECO:0000313" key="2">
    <source>
        <dbReference type="EMBL" id="MBH8559859.1"/>
    </source>
</evidence>
<sequence length="254" mass="28782">MKFIENAKGLAQNPLGIIALFVSLIYGIACLVLSISISKLEGASERLPLIWFIIGFPMIILIAFVFLVTFHHEKLYSPSDYGNPDSFLKTLKGAEKFDPIQIDVAKVEEVGVEDKNVLNRLIVKAEGVNLNKGPFSDETKENVRMANDFFKSFMKSIDAMSYRPLFEELTFGAQAPEYFYLRCSFKKEHLNRKNVSPEEQIIIRVTRDDTGSLNMIGIGKDIIEKSPIDFANKVVDYIDKFAKRVLKSDLINKD</sequence>
<proteinExistence type="predicted"/>
<accession>A0ABS0QB14</accession>
<evidence type="ECO:0000313" key="3">
    <source>
        <dbReference type="Proteomes" id="UP000625631"/>
    </source>
</evidence>
<dbReference type="Proteomes" id="UP000625631">
    <property type="component" value="Unassembled WGS sequence"/>
</dbReference>
<evidence type="ECO:0008006" key="4">
    <source>
        <dbReference type="Google" id="ProtNLM"/>
    </source>
</evidence>
<keyword evidence="1" id="KW-0472">Membrane</keyword>
<feature type="transmembrane region" description="Helical" evidence="1">
    <location>
        <begin position="15"/>
        <end position="37"/>
    </location>
</feature>